<name>A0A1H5XNT4_9FLAO</name>
<accession>A0A1H5XNT4</accession>
<proteinExistence type="predicted"/>
<dbReference type="AlphaFoldDB" id="A0A1H5XNT4"/>
<dbReference type="EMBL" id="FNVP01000006">
    <property type="protein sequence ID" value="SEG12906.1"/>
    <property type="molecule type" value="Genomic_DNA"/>
</dbReference>
<keyword evidence="2" id="KW-1185">Reference proteome</keyword>
<evidence type="ECO:0000313" key="1">
    <source>
        <dbReference type="EMBL" id="SEG12906.1"/>
    </source>
</evidence>
<dbReference type="OrthoDB" id="1373932at2"/>
<evidence type="ECO:0000313" key="2">
    <source>
        <dbReference type="Proteomes" id="UP000236737"/>
    </source>
</evidence>
<dbReference type="Proteomes" id="UP000236737">
    <property type="component" value="Unassembled WGS sequence"/>
</dbReference>
<dbReference type="RefSeq" id="WP_103999857.1">
    <property type="nucleotide sequence ID" value="NZ_FNVP01000006.1"/>
</dbReference>
<organism evidence="1 2">
    <name type="scientific">Flavobacterium urumqiense</name>
    <dbReference type="NCBI Taxonomy" id="935224"/>
    <lineage>
        <taxon>Bacteria</taxon>
        <taxon>Pseudomonadati</taxon>
        <taxon>Bacteroidota</taxon>
        <taxon>Flavobacteriia</taxon>
        <taxon>Flavobacteriales</taxon>
        <taxon>Flavobacteriaceae</taxon>
        <taxon>Flavobacterium</taxon>
    </lineage>
</organism>
<gene>
    <name evidence="1" type="ORF">SAMN04488130_106111</name>
</gene>
<protein>
    <submittedName>
        <fullName evidence="1">Uncharacterized protein</fullName>
    </submittedName>
</protein>
<reference evidence="2" key="1">
    <citation type="submission" date="2016-10" db="EMBL/GenBank/DDBJ databases">
        <authorList>
            <person name="Varghese N."/>
            <person name="Submissions S."/>
        </authorList>
    </citation>
    <scope>NUCLEOTIDE SEQUENCE [LARGE SCALE GENOMIC DNA]</scope>
    <source>
        <strain evidence="2">CGMCC 1.9230</strain>
    </source>
</reference>
<sequence length="80" mass="9237">MNSKSKKYERNEKSQSVEEVTVLYQSKSDLETENQDGFWDELPEQVKQLIEIGLKQSEQGLGKPHSQIMAEVKRNLISLN</sequence>